<evidence type="ECO:0000256" key="9">
    <source>
        <dbReference type="ARBA" id="ARBA00023136"/>
    </source>
</evidence>
<evidence type="ECO:0000313" key="14">
    <source>
        <dbReference type="EMBL" id="VDL21557.1"/>
    </source>
</evidence>
<feature type="transmembrane region" description="Helical" evidence="11">
    <location>
        <begin position="192"/>
        <end position="217"/>
    </location>
</feature>
<comment type="subcellular location">
    <subcellularLocation>
        <location evidence="1">Membrane</location>
        <topology evidence="1">Multi-pass membrane protein</topology>
    </subcellularLocation>
</comment>
<keyword evidence="3 11" id="KW-0812">Transmembrane</keyword>
<dbReference type="STRING" id="6216.A0A0R3SDG9"/>
<feature type="domain" description="RING-type" evidence="12">
    <location>
        <begin position="59"/>
        <end position="103"/>
    </location>
</feature>
<accession>A0A0R3SDG9</accession>
<keyword evidence="8 11" id="KW-1133">Transmembrane helix</keyword>
<feature type="transmembrane region" description="Helical" evidence="11">
    <location>
        <begin position="152"/>
        <end position="172"/>
    </location>
</feature>
<evidence type="ECO:0000256" key="6">
    <source>
        <dbReference type="ARBA" id="ARBA00022786"/>
    </source>
</evidence>
<dbReference type="Proteomes" id="UP000321570">
    <property type="component" value="Unassembled WGS sequence"/>
</dbReference>
<evidence type="ECO:0000313" key="18">
    <source>
        <dbReference type="WBParaSite" id="HDID_0000273401-mRNA-1"/>
    </source>
</evidence>
<dbReference type="OrthoDB" id="273089at2759"/>
<proteinExistence type="predicted"/>
<name>A0A0R3SDG9_HYMDI</name>
<keyword evidence="6" id="KW-0833">Ubl conjugation pathway</keyword>
<keyword evidence="2" id="KW-0808">Transferase</keyword>
<protein>
    <submittedName>
        <fullName evidence="18">RING-CH-type domain-containing protein</fullName>
    </submittedName>
</protein>
<dbReference type="PANTHER" id="PTHR46065">
    <property type="entry name" value="E3 UBIQUITIN-PROTEIN LIGASE MARCH 2/3 FAMILY MEMBER"/>
    <property type="match status" value="1"/>
</dbReference>
<dbReference type="Pfam" id="PF12906">
    <property type="entry name" value="RINGv"/>
    <property type="match status" value="1"/>
</dbReference>
<dbReference type="SMART" id="SM00744">
    <property type="entry name" value="RINGv"/>
    <property type="match status" value="1"/>
</dbReference>
<dbReference type="PROSITE" id="PS51292">
    <property type="entry name" value="ZF_RING_CH"/>
    <property type="match status" value="1"/>
</dbReference>
<dbReference type="GO" id="GO:0004842">
    <property type="term" value="F:ubiquitin-protein transferase activity"/>
    <property type="evidence" value="ECO:0007669"/>
    <property type="project" value="TreeGrafter"/>
</dbReference>
<evidence type="ECO:0000259" key="12">
    <source>
        <dbReference type="PROSITE" id="PS50089"/>
    </source>
</evidence>
<reference evidence="15 17" key="3">
    <citation type="submission" date="2019-07" db="EMBL/GenBank/DDBJ databases">
        <authorList>
            <person name="Jastrzebski P J."/>
            <person name="Paukszto L."/>
            <person name="Jastrzebski P J."/>
        </authorList>
    </citation>
    <scope>NUCLEOTIDE SEQUENCE [LARGE SCALE GENOMIC DNA]</scope>
    <source>
        <strain evidence="15 17">WMS-il1</strain>
    </source>
</reference>
<keyword evidence="5 10" id="KW-0863">Zinc-finger</keyword>
<feature type="domain" description="RING-CH-type" evidence="13">
    <location>
        <begin position="51"/>
        <end position="110"/>
    </location>
</feature>
<dbReference type="Gene3D" id="3.30.40.10">
    <property type="entry name" value="Zinc/RING finger domain, C3HC4 (zinc finger)"/>
    <property type="match status" value="1"/>
</dbReference>
<dbReference type="PROSITE" id="PS50089">
    <property type="entry name" value="ZF_RING_2"/>
    <property type="match status" value="1"/>
</dbReference>
<evidence type="ECO:0000256" key="4">
    <source>
        <dbReference type="ARBA" id="ARBA00022723"/>
    </source>
</evidence>
<reference evidence="14 16" key="2">
    <citation type="submission" date="2018-11" db="EMBL/GenBank/DDBJ databases">
        <authorList>
            <consortium name="Pathogen Informatics"/>
        </authorList>
    </citation>
    <scope>NUCLEOTIDE SEQUENCE [LARGE SCALE GENOMIC DNA]</scope>
</reference>
<dbReference type="AlphaFoldDB" id="A0A0R3SDG9"/>
<gene>
    <name evidence="14" type="ORF">HDID_LOCUS2732</name>
    <name evidence="15" type="ORF">WMSIL1_LOCUS10835</name>
</gene>
<evidence type="ECO:0000256" key="3">
    <source>
        <dbReference type="ARBA" id="ARBA00022692"/>
    </source>
</evidence>
<dbReference type="GO" id="GO:0016020">
    <property type="term" value="C:membrane"/>
    <property type="evidence" value="ECO:0007669"/>
    <property type="project" value="UniProtKB-SubCell"/>
</dbReference>
<dbReference type="Proteomes" id="UP000274504">
    <property type="component" value="Unassembled WGS sequence"/>
</dbReference>
<evidence type="ECO:0000256" key="10">
    <source>
        <dbReference type="PROSITE-ProRule" id="PRU00175"/>
    </source>
</evidence>
<evidence type="ECO:0000313" key="17">
    <source>
        <dbReference type="Proteomes" id="UP000321570"/>
    </source>
</evidence>
<dbReference type="InterPro" id="IPR013083">
    <property type="entry name" value="Znf_RING/FYVE/PHD"/>
</dbReference>
<evidence type="ECO:0000256" key="7">
    <source>
        <dbReference type="ARBA" id="ARBA00022833"/>
    </source>
</evidence>
<evidence type="ECO:0000256" key="2">
    <source>
        <dbReference type="ARBA" id="ARBA00022679"/>
    </source>
</evidence>
<keyword evidence="9 11" id="KW-0472">Membrane</keyword>
<dbReference type="GO" id="GO:0008270">
    <property type="term" value="F:zinc ion binding"/>
    <property type="evidence" value="ECO:0007669"/>
    <property type="project" value="UniProtKB-KW"/>
</dbReference>
<dbReference type="EMBL" id="CABIJS010000488">
    <property type="protein sequence ID" value="VUZ52335.1"/>
    <property type="molecule type" value="Genomic_DNA"/>
</dbReference>
<sequence>MISPQISNSMDRSEKLNNLLHHEISVLSSEVKHPSSSASEISANTSFHSSGKSEIPSNCRICYDGTTNTLISPCRCKGTVGLLHKSCLERWLQVSQTISCEICGYKYKLRQKSPLTIDEEDENSPKHSVNVEINQRNFLKEWLHSRLTKRRILTDCIFLALLTPVTSFGVYFCISTSLQFFKAEGSGSWQYVVLLAISAFLLLVFLLWVGLAIRYHIRAYLAFRRRVEDSIREAFYRQALERSWRFSVHPSSFSLPKMSTPPFAPKPPLCILNEESEISVISQ</sequence>
<organism evidence="18">
    <name type="scientific">Hymenolepis diminuta</name>
    <name type="common">Rat tapeworm</name>
    <dbReference type="NCBI Taxonomy" id="6216"/>
    <lineage>
        <taxon>Eukaryota</taxon>
        <taxon>Metazoa</taxon>
        <taxon>Spiralia</taxon>
        <taxon>Lophotrochozoa</taxon>
        <taxon>Platyhelminthes</taxon>
        <taxon>Cestoda</taxon>
        <taxon>Eucestoda</taxon>
        <taxon>Cyclophyllidea</taxon>
        <taxon>Hymenolepididae</taxon>
        <taxon>Hymenolepis</taxon>
    </lineage>
</organism>
<dbReference type="InterPro" id="IPR001841">
    <property type="entry name" value="Znf_RING"/>
</dbReference>
<evidence type="ECO:0000256" key="1">
    <source>
        <dbReference type="ARBA" id="ARBA00004141"/>
    </source>
</evidence>
<reference evidence="18" key="1">
    <citation type="submission" date="2017-02" db="UniProtKB">
        <authorList>
            <consortium name="WormBaseParasite"/>
        </authorList>
    </citation>
    <scope>IDENTIFICATION</scope>
</reference>
<dbReference type="PANTHER" id="PTHR46065:SF3">
    <property type="entry name" value="FI20425P1"/>
    <property type="match status" value="1"/>
</dbReference>
<evidence type="ECO:0000313" key="15">
    <source>
        <dbReference type="EMBL" id="VUZ52335.1"/>
    </source>
</evidence>
<dbReference type="SUPFAM" id="SSF57850">
    <property type="entry name" value="RING/U-box"/>
    <property type="match status" value="1"/>
</dbReference>
<dbReference type="EMBL" id="UYSG01000714">
    <property type="protein sequence ID" value="VDL21557.1"/>
    <property type="molecule type" value="Genomic_DNA"/>
</dbReference>
<dbReference type="WBParaSite" id="HDID_0000273401-mRNA-1">
    <property type="protein sequence ID" value="HDID_0000273401-mRNA-1"/>
    <property type="gene ID" value="HDID_0000273401"/>
</dbReference>
<dbReference type="InterPro" id="IPR011016">
    <property type="entry name" value="Znf_RING-CH"/>
</dbReference>
<keyword evidence="4" id="KW-0479">Metal-binding</keyword>
<evidence type="ECO:0000256" key="11">
    <source>
        <dbReference type="SAM" id="Phobius"/>
    </source>
</evidence>
<evidence type="ECO:0000259" key="13">
    <source>
        <dbReference type="PROSITE" id="PS51292"/>
    </source>
</evidence>
<keyword evidence="17" id="KW-1185">Reference proteome</keyword>
<evidence type="ECO:0000313" key="16">
    <source>
        <dbReference type="Proteomes" id="UP000274504"/>
    </source>
</evidence>
<evidence type="ECO:0000256" key="5">
    <source>
        <dbReference type="ARBA" id="ARBA00022771"/>
    </source>
</evidence>
<keyword evidence="7" id="KW-0862">Zinc</keyword>
<dbReference type="GO" id="GO:0016567">
    <property type="term" value="P:protein ubiquitination"/>
    <property type="evidence" value="ECO:0007669"/>
    <property type="project" value="TreeGrafter"/>
</dbReference>
<evidence type="ECO:0000256" key="8">
    <source>
        <dbReference type="ARBA" id="ARBA00022989"/>
    </source>
</evidence>